<dbReference type="InterPro" id="IPR012337">
    <property type="entry name" value="RNaseH-like_sf"/>
</dbReference>
<evidence type="ECO:0000313" key="3">
    <source>
        <dbReference type="EnsemblMetazoa" id="CJA31752a.1"/>
    </source>
</evidence>
<feature type="compositionally biased region" description="Basic and acidic residues" evidence="1">
    <location>
        <begin position="516"/>
        <end position="527"/>
    </location>
</feature>
<dbReference type="Gene3D" id="3.30.420.10">
    <property type="entry name" value="Ribonuclease H-like superfamily/Ribonuclease H"/>
    <property type="match status" value="1"/>
</dbReference>
<reference evidence="4" key="1">
    <citation type="submission" date="2010-08" db="EMBL/GenBank/DDBJ databases">
        <authorList>
            <consortium name="Caenorhabditis japonica Sequencing Consortium"/>
            <person name="Wilson R.K."/>
        </authorList>
    </citation>
    <scope>NUCLEOTIDE SEQUENCE [LARGE SCALE GENOMIC DNA]</scope>
    <source>
        <strain evidence="4">DF5081</strain>
    </source>
</reference>
<keyword evidence="4" id="KW-1185">Reference proteome</keyword>
<dbReference type="AlphaFoldDB" id="A0A8R1EBQ5"/>
<dbReference type="PANTHER" id="PTHR47331">
    <property type="entry name" value="PHD-TYPE DOMAIN-CONTAINING PROTEIN"/>
    <property type="match status" value="1"/>
</dbReference>
<organism evidence="3 4">
    <name type="scientific">Caenorhabditis japonica</name>
    <dbReference type="NCBI Taxonomy" id="281687"/>
    <lineage>
        <taxon>Eukaryota</taxon>
        <taxon>Metazoa</taxon>
        <taxon>Ecdysozoa</taxon>
        <taxon>Nematoda</taxon>
        <taxon>Chromadorea</taxon>
        <taxon>Rhabditida</taxon>
        <taxon>Rhabditina</taxon>
        <taxon>Rhabditomorpha</taxon>
        <taxon>Rhabditoidea</taxon>
        <taxon>Rhabditidae</taxon>
        <taxon>Peloderinae</taxon>
        <taxon>Caenorhabditis</taxon>
    </lineage>
</organism>
<name>A0A8R1EBQ5_CAEJA</name>
<feature type="region of interest" description="Disordered" evidence="1">
    <location>
        <begin position="460"/>
        <end position="528"/>
    </location>
</feature>
<dbReference type="EnsemblMetazoa" id="CJA31752a.1">
    <property type="protein sequence ID" value="CJA31752a.1"/>
    <property type="gene ID" value="WBGene00207599"/>
</dbReference>
<dbReference type="GO" id="GO:0003676">
    <property type="term" value="F:nucleic acid binding"/>
    <property type="evidence" value="ECO:0007669"/>
    <property type="project" value="InterPro"/>
</dbReference>
<dbReference type="InterPro" id="IPR036397">
    <property type="entry name" value="RNaseH_sf"/>
</dbReference>
<feature type="region of interest" description="Disordered" evidence="1">
    <location>
        <begin position="571"/>
        <end position="593"/>
    </location>
</feature>
<accession>A0A8R1EBQ5</accession>
<reference evidence="3" key="2">
    <citation type="submission" date="2022-06" db="UniProtKB">
        <authorList>
            <consortium name="EnsemblMetazoa"/>
        </authorList>
    </citation>
    <scope>IDENTIFICATION</scope>
    <source>
        <strain evidence="3">DF5081</strain>
    </source>
</reference>
<dbReference type="PROSITE" id="PS50994">
    <property type="entry name" value="INTEGRASE"/>
    <property type="match status" value="1"/>
</dbReference>
<feature type="compositionally biased region" description="Low complexity" evidence="1">
    <location>
        <begin position="473"/>
        <end position="484"/>
    </location>
</feature>
<dbReference type="Pfam" id="PF17921">
    <property type="entry name" value="Integrase_H2C2"/>
    <property type="match status" value="1"/>
</dbReference>
<evidence type="ECO:0000313" key="4">
    <source>
        <dbReference type="Proteomes" id="UP000005237"/>
    </source>
</evidence>
<dbReference type="InterPro" id="IPR041588">
    <property type="entry name" value="Integrase_H2C2"/>
</dbReference>
<dbReference type="GO" id="GO:0015074">
    <property type="term" value="P:DNA integration"/>
    <property type="evidence" value="ECO:0007669"/>
    <property type="project" value="InterPro"/>
</dbReference>
<dbReference type="Proteomes" id="UP000005237">
    <property type="component" value="Unassembled WGS sequence"/>
</dbReference>
<sequence>MSEEVIGKEGKILYDEKDGIHDYVVHLTTAMEDEELGSYKSAIPYDSTNWRKKFVAAKPGIKGHEQRRKASLYYLIRDHYKNTAAKAEYRISQDINPMQDQYGLIRVGTRLDKSELPNDTKYPIVLIKDHTLTELIGRDIHNRNKHIGTEHLLAECRKQYWIPQGRQLARKIGNSCIQCRKLRGRPFKYPDIPPLPETRVRKSKPFRNIGLDYFGPIYYKGNRTAQKCWVLICTCLATRNVHLEVVSNNGTLEFILAMRRFIARRGTPKTVILDNAKTFILGEKIFNGDIRRMAEESDTFTTFLDQHPMEWKFITPLSPWKGGIYERIIGIVKKLLYASGDTEQFNFTNQLQRIIIGWTVMRPADFISPEVKLGIHHDDGTWDLADLSITEGTTREHMRQLNKHMFELWSKWEKMYLTQLKQAKKKMKHYAITTPDRFGQTIDGKKEFLKSVNQLIPLEIEPKNTKVAEKEPTTSPSNTDTEPPTTEPDTEKNIVSMDNGGNRRRRNNNPASFTDITRDANPKDLRTRSFLPRRAKEGVVYCDLASEYSQNTTTAKDQVTHYDGNKRIKEECTAEEHHRRYPSNLKKNGRSQW</sequence>
<feature type="compositionally biased region" description="Basic and acidic residues" evidence="1">
    <location>
        <begin position="460"/>
        <end position="472"/>
    </location>
</feature>
<evidence type="ECO:0000259" key="2">
    <source>
        <dbReference type="PROSITE" id="PS50994"/>
    </source>
</evidence>
<dbReference type="InterPro" id="IPR001584">
    <property type="entry name" value="Integrase_cat-core"/>
</dbReference>
<feature type="domain" description="Integrase catalytic" evidence="2">
    <location>
        <begin position="201"/>
        <end position="380"/>
    </location>
</feature>
<evidence type="ECO:0000256" key="1">
    <source>
        <dbReference type="SAM" id="MobiDB-lite"/>
    </source>
</evidence>
<proteinExistence type="predicted"/>
<dbReference type="SUPFAM" id="SSF53098">
    <property type="entry name" value="Ribonuclease H-like"/>
    <property type="match status" value="1"/>
</dbReference>
<protein>
    <submittedName>
        <fullName evidence="3">Integrase catalytic domain-containing protein</fullName>
    </submittedName>
</protein>